<dbReference type="InterPro" id="IPR028932">
    <property type="entry name" value="TerB-C"/>
</dbReference>
<feature type="domain" description="TerB-C" evidence="2">
    <location>
        <begin position="355"/>
        <end position="475"/>
    </location>
</feature>
<evidence type="ECO:0000259" key="2">
    <source>
        <dbReference type="Pfam" id="PF15615"/>
    </source>
</evidence>
<keyword evidence="4" id="KW-1185">Reference proteome</keyword>
<feature type="domain" description="TerB N-terminal" evidence="1">
    <location>
        <begin position="53"/>
        <end position="247"/>
    </location>
</feature>
<sequence>MNGMEQDGVPGEAVLAGVYRDEPIRRSPERLASCLPPQYGRMRKLALSYGIYQQAEALIFCKQGKFMEDFEDDFDYRGEFVRYFPTYQAMNDAQLRGYFSWRTRIRRGEINRTSLSFVFVYLYELLNGIGVKSPEEGFRTLKAFWLSYREIEPKIDRYVRLWLRDYVVYYNLDRSLLDELGDAEADRAVLVLLNSREHDAGEVFAALNSLSSYNLENSGFFRRHPEEVKRVVCRVFAELSAYYDRNRKNSLCRKFFGESQTGSYTMFSSAVFYDRLKRRDYVYEVNDIYKYRCRNGKWSCERFLCYKGKLQQTGLLLKTVDFLMRRKYGFNSALKVEKITRLYREIIDREIDKLREEERENARREVVIDVSRLEAIREAALETQEKLIVEEPEEAVPPPEAPPENSFGLNELECRFLRCLLNGESCGELLKSAGAMASVLVDSINEKLFDHFGDTAVAYDGETPEPLEDYVDELKGIVGK</sequence>
<proteinExistence type="predicted"/>
<dbReference type="Proteomes" id="UP000245959">
    <property type="component" value="Unassembled WGS sequence"/>
</dbReference>
<name>A0A2U1ALW3_9BACT</name>
<dbReference type="InterPro" id="IPR025266">
    <property type="entry name" value="TerB_N"/>
</dbReference>
<gene>
    <name evidence="3" type="ORF">C8D82_13130</name>
</gene>
<evidence type="ECO:0000313" key="4">
    <source>
        <dbReference type="Proteomes" id="UP000245959"/>
    </source>
</evidence>
<evidence type="ECO:0000259" key="1">
    <source>
        <dbReference type="Pfam" id="PF13208"/>
    </source>
</evidence>
<organism evidence="3 4">
    <name type="scientific">Victivallis vadensis</name>
    <dbReference type="NCBI Taxonomy" id="172901"/>
    <lineage>
        <taxon>Bacteria</taxon>
        <taxon>Pseudomonadati</taxon>
        <taxon>Lentisphaerota</taxon>
        <taxon>Lentisphaeria</taxon>
        <taxon>Victivallales</taxon>
        <taxon>Victivallaceae</taxon>
        <taxon>Victivallis</taxon>
    </lineage>
</organism>
<dbReference type="AlphaFoldDB" id="A0A2U1ALW3"/>
<dbReference type="Pfam" id="PF13208">
    <property type="entry name" value="TerB_N"/>
    <property type="match status" value="1"/>
</dbReference>
<accession>A0A2U1ALW3</accession>
<evidence type="ECO:0000313" key="3">
    <source>
        <dbReference type="EMBL" id="PVY37291.1"/>
    </source>
</evidence>
<dbReference type="EMBL" id="QEKH01000031">
    <property type="protein sequence ID" value="PVY37291.1"/>
    <property type="molecule type" value="Genomic_DNA"/>
</dbReference>
<comment type="caution">
    <text evidence="3">The sequence shown here is derived from an EMBL/GenBank/DDBJ whole genome shotgun (WGS) entry which is preliminary data.</text>
</comment>
<dbReference type="Pfam" id="PF15615">
    <property type="entry name" value="TerB_C"/>
    <property type="match status" value="1"/>
</dbReference>
<reference evidence="3 4" key="1">
    <citation type="submission" date="2018-04" db="EMBL/GenBank/DDBJ databases">
        <title>Genomic Encyclopedia of Type Strains, Phase IV (KMG-IV): sequencing the most valuable type-strain genomes for metagenomic binning, comparative biology and taxonomic classification.</title>
        <authorList>
            <person name="Goeker M."/>
        </authorList>
    </citation>
    <scope>NUCLEOTIDE SEQUENCE [LARGE SCALE GENOMIC DNA]</scope>
    <source>
        <strain evidence="3 4">DSM 14823</strain>
    </source>
</reference>
<protein>
    <submittedName>
        <fullName evidence="3">TerB-like protein</fullName>
    </submittedName>
</protein>